<dbReference type="PANTHER" id="PTHR32322:SF2">
    <property type="entry name" value="EAMA DOMAIN-CONTAINING PROTEIN"/>
    <property type="match status" value="1"/>
</dbReference>
<comment type="similarity">
    <text evidence="2">Belongs to the EamA transporter family.</text>
</comment>
<proteinExistence type="inferred from homology"/>
<feature type="transmembrane region" description="Helical" evidence="6">
    <location>
        <begin position="127"/>
        <end position="146"/>
    </location>
</feature>
<dbReference type="InterPro" id="IPR037185">
    <property type="entry name" value="EmrE-like"/>
</dbReference>
<dbReference type="GO" id="GO:0016020">
    <property type="term" value="C:membrane"/>
    <property type="evidence" value="ECO:0007669"/>
    <property type="project" value="UniProtKB-SubCell"/>
</dbReference>
<gene>
    <name evidence="8" type="ORF">A4Z71_02635</name>
</gene>
<dbReference type="AlphaFoldDB" id="A0A1D9DYM1"/>
<dbReference type="Gene3D" id="1.10.3730.20">
    <property type="match status" value="2"/>
</dbReference>
<keyword evidence="5 6" id="KW-0472">Membrane</keyword>
<feature type="transmembrane region" description="Helical" evidence="6">
    <location>
        <begin position="40"/>
        <end position="59"/>
    </location>
</feature>
<name>A0A1D9DYM1_9MICO</name>
<dbReference type="RefSeq" id="WP_070954414.1">
    <property type="nucleotide sequence ID" value="NZ_CP015208.1"/>
</dbReference>
<accession>A0A1D9DYM1</accession>
<evidence type="ECO:0000256" key="5">
    <source>
        <dbReference type="ARBA" id="ARBA00023136"/>
    </source>
</evidence>
<dbReference type="STRING" id="535712.A4Z71_02635"/>
<feature type="domain" description="EamA" evidence="7">
    <location>
        <begin position="154"/>
        <end position="298"/>
    </location>
</feature>
<evidence type="ECO:0000256" key="1">
    <source>
        <dbReference type="ARBA" id="ARBA00004141"/>
    </source>
</evidence>
<feature type="transmembrane region" description="Helical" evidence="6">
    <location>
        <begin position="71"/>
        <end position="90"/>
    </location>
</feature>
<feature type="transmembrane region" description="Helical" evidence="6">
    <location>
        <begin position="223"/>
        <end position="245"/>
    </location>
</feature>
<dbReference type="PANTHER" id="PTHR32322">
    <property type="entry name" value="INNER MEMBRANE TRANSPORTER"/>
    <property type="match status" value="1"/>
</dbReference>
<evidence type="ECO:0000313" key="8">
    <source>
        <dbReference type="EMBL" id="AOY55903.1"/>
    </source>
</evidence>
<feature type="transmembrane region" description="Helical" evidence="6">
    <location>
        <begin position="283"/>
        <end position="302"/>
    </location>
</feature>
<evidence type="ECO:0000313" key="9">
    <source>
        <dbReference type="Proteomes" id="UP000243784"/>
    </source>
</evidence>
<protein>
    <recommendedName>
        <fullName evidence="7">EamA domain-containing protein</fullName>
    </recommendedName>
</protein>
<keyword evidence="4 6" id="KW-1133">Transmembrane helix</keyword>
<feature type="transmembrane region" description="Helical" evidence="6">
    <location>
        <begin position="257"/>
        <end position="277"/>
    </location>
</feature>
<keyword evidence="3 6" id="KW-0812">Transmembrane</keyword>
<dbReference type="SUPFAM" id="SSF103481">
    <property type="entry name" value="Multidrug resistance efflux transporter EmrE"/>
    <property type="match status" value="2"/>
</dbReference>
<dbReference type="InterPro" id="IPR000620">
    <property type="entry name" value="EamA_dom"/>
</dbReference>
<sequence length="312" mass="33529">MISKNPTLGVILAFFAALLFGLNASTSKVVMASGISPDSIVLFRSAAAALIAGLVVLIQNRKDFALKLRELPFLVGFGIFGIALMQWAYSNAVSRLPVGIALLFEYTAIIITPIAALLLFKQRTSSKLWIGVALVIGGLVIVGQIWNGGLDAVGVAFAFAAAFLLSAYFIMGERAALNRSPMSTMFYTMSVSTIFWLIFSPWWNFDPAKFSEPINLTANLAAITVPGWFAFVWLGVMGSFMPMMLSFTALKHVSATVVSVVSTAEPVFAFLFGLLWLSENISGLQMLGGLLVLLGILIAQTAKATPLAERKT</sequence>
<evidence type="ECO:0000256" key="2">
    <source>
        <dbReference type="ARBA" id="ARBA00007362"/>
    </source>
</evidence>
<dbReference type="Pfam" id="PF00892">
    <property type="entry name" value="EamA"/>
    <property type="match status" value="2"/>
</dbReference>
<keyword evidence="9" id="KW-1185">Reference proteome</keyword>
<dbReference type="EMBL" id="CP015208">
    <property type="protein sequence ID" value="AOY55903.1"/>
    <property type="molecule type" value="Genomic_DNA"/>
</dbReference>
<evidence type="ECO:0000256" key="4">
    <source>
        <dbReference type="ARBA" id="ARBA00022989"/>
    </source>
</evidence>
<evidence type="ECO:0000256" key="6">
    <source>
        <dbReference type="SAM" id="Phobius"/>
    </source>
</evidence>
<dbReference type="InterPro" id="IPR050638">
    <property type="entry name" value="AA-Vitamin_Transporters"/>
</dbReference>
<dbReference type="Proteomes" id="UP000243784">
    <property type="component" value="Chromosome"/>
</dbReference>
<feature type="transmembrane region" description="Helical" evidence="6">
    <location>
        <begin position="152"/>
        <end position="172"/>
    </location>
</feature>
<evidence type="ECO:0000256" key="3">
    <source>
        <dbReference type="ARBA" id="ARBA00022692"/>
    </source>
</evidence>
<feature type="domain" description="EamA" evidence="7">
    <location>
        <begin position="8"/>
        <end position="142"/>
    </location>
</feature>
<evidence type="ECO:0000259" key="7">
    <source>
        <dbReference type="Pfam" id="PF00892"/>
    </source>
</evidence>
<organism evidence="8 9">
    <name type="scientific">Candidatus Rhodoluna planktonica</name>
    <dbReference type="NCBI Taxonomy" id="535712"/>
    <lineage>
        <taxon>Bacteria</taxon>
        <taxon>Bacillati</taxon>
        <taxon>Actinomycetota</taxon>
        <taxon>Actinomycetes</taxon>
        <taxon>Micrococcales</taxon>
        <taxon>Microbacteriaceae</taxon>
        <taxon>Luna cluster</taxon>
        <taxon>Luna-1 subcluster</taxon>
        <taxon>Rhodoluna</taxon>
    </lineage>
</organism>
<comment type="subcellular location">
    <subcellularLocation>
        <location evidence="1">Membrane</location>
        <topology evidence="1">Multi-pass membrane protein</topology>
    </subcellularLocation>
</comment>
<reference evidence="8 9" key="1">
    <citation type="journal article" date="2016" name="Biochim. Biophys. Acta">
        <title>Photochemical characterization of actinorhodopsin and its functional existence in the natural host.</title>
        <authorList>
            <person name="Nakamura S."/>
            <person name="Kikukawa T."/>
            <person name="Tamogami J."/>
            <person name="Kamiya M."/>
            <person name="Aizawa T."/>
            <person name="Hahn M.W."/>
            <person name="Ihara K."/>
            <person name="Kamo N."/>
            <person name="Demura M."/>
        </authorList>
    </citation>
    <scope>NUCLEOTIDE SEQUENCE [LARGE SCALE GENOMIC DNA]</scope>
    <source>
        <strain evidence="8 9">MWH-Dar1</strain>
    </source>
</reference>
<feature type="transmembrane region" description="Helical" evidence="6">
    <location>
        <begin position="184"/>
        <end position="203"/>
    </location>
</feature>
<feature type="transmembrane region" description="Helical" evidence="6">
    <location>
        <begin position="96"/>
        <end position="120"/>
    </location>
</feature>
<dbReference type="KEGG" id="rpla:A4Z71_02635"/>
<dbReference type="OrthoDB" id="154915at2"/>